<organism evidence="2 3">
    <name type="scientific">Dermatophagoides pteronyssinus</name>
    <name type="common">European house dust mite</name>
    <dbReference type="NCBI Taxonomy" id="6956"/>
    <lineage>
        <taxon>Eukaryota</taxon>
        <taxon>Metazoa</taxon>
        <taxon>Ecdysozoa</taxon>
        <taxon>Arthropoda</taxon>
        <taxon>Chelicerata</taxon>
        <taxon>Arachnida</taxon>
        <taxon>Acari</taxon>
        <taxon>Acariformes</taxon>
        <taxon>Sarcoptiformes</taxon>
        <taxon>Astigmata</taxon>
        <taxon>Psoroptidia</taxon>
        <taxon>Analgoidea</taxon>
        <taxon>Pyroglyphidae</taxon>
        <taxon>Dermatophagoidinae</taxon>
        <taxon>Dermatophagoides</taxon>
    </lineage>
</organism>
<name>A0ABQ8JG25_DERPT</name>
<feature type="region of interest" description="Disordered" evidence="1">
    <location>
        <begin position="61"/>
        <end position="101"/>
    </location>
</feature>
<protein>
    <submittedName>
        <fullName evidence="2">Uncharacterized protein</fullName>
    </submittedName>
</protein>
<evidence type="ECO:0000313" key="2">
    <source>
        <dbReference type="EMBL" id="KAH9421377.1"/>
    </source>
</evidence>
<feature type="region of interest" description="Disordered" evidence="1">
    <location>
        <begin position="212"/>
        <end position="293"/>
    </location>
</feature>
<keyword evidence="3" id="KW-1185">Reference proteome</keyword>
<feature type="compositionally biased region" description="Pro residues" evidence="1">
    <location>
        <begin position="87"/>
        <end position="101"/>
    </location>
</feature>
<gene>
    <name evidence="2" type="ORF">DERP_010514</name>
</gene>
<feature type="compositionally biased region" description="Basic and acidic residues" evidence="1">
    <location>
        <begin position="233"/>
        <end position="247"/>
    </location>
</feature>
<comment type="caution">
    <text evidence="2">The sequence shown here is derived from an EMBL/GenBank/DDBJ whole genome shotgun (WGS) entry which is preliminary data.</text>
</comment>
<accession>A0ABQ8JG25</accession>
<reference evidence="2 3" key="1">
    <citation type="journal article" date="2018" name="J. Allergy Clin. Immunol.">
        <title>High-quality assembly of Dermatophagoides pteronyssinus genome and transcriptome reveals a wide range of novel allergens.</title>
        <authorList>
            <person name="Liu X.Y."/>
            <person name="Yang K.Y."/>
            <person name="Wang M.Q."/>
            <person name="Kwok J.S."/>
            <person name="Zeng X."/>
            <person name="Yang Z."/>
            <person name="Xiao X.J."/>
            <person name="Lau C.P."/>
            <person name="Li Y."/>
            <person name="Huang Z.M."/>
            <person name="Ba J.G."/>
            <person name="Yim A.K."/>
            <person name="Ouyang C.Y."/>
            <person name="Ngai S.M."/>
            <person name="Chan T.F."/>
            <person name="Leung E.L."/>
            <person name="Liu L."/>
            <person name="Liu Z.G."/>
            <person name="Tsui S.K."/>
        </authorList>
    </citation>
    <scope>NUCLEOTIDE SEQUENCE [LARGE SCALE GENOMIC DNA]</scope>
    <source>
        <strain evidence="2">Derp</strain>
    </source>
</reference>
<sequence>MKYLPITMSSSSSTTKKWFIVLSVGFCLIHTINANPYGGYGGYAPPTIKQTAMKIEASVEIEKPGGPPKPPDYEGGTRLELGVPKAPAYPPPPSYSPPSYSPPSYPPMKPYGYGPPKKYGPPKYGPPKYGPPKYGPPKYGAPKYYKLPSTDVPYYETTSKKSPYKSSTSHKAIYAPSENNDETQYHGPTDYEQYQHTYPQEQYYNYQQDHYSNQHNDHYNYQAEPHQYSSPPTEHETFSRSVEEPQHHVSHRVIYLPADADSDQVYQAPPASPSSDYYENSQGEKYESSSVPVQDSQTTMYHKISQISSSNQPIGKDLSVYRHENRGTVINIPAASEQMMTFVKPDADGYHMMESHRYSQSAVPEIELSKITTINNPKFLNILSKQYEQPMIKPGTELEALQTQQSQSIQTTRSQFELQNFLPMPISTLSVNNDNMINYPTSIEHSDQFATNEQFPISDYLNLSPSFYNNENDGYVLVPFNDLLTAADYL</sequence>
<proteinExistence type="predicted"/>
<dbReference type="Proteomes" id="UP000887458">
    <property type="component" value="Unassembled WGS sequence"/>
</dbReference>
<evidence type="ECO:0000313" key="3">
    <source>
        <dbReference type="Proteomes" id="UP000887458"/>
    </source>
</evidence>
<dbReference type="EMBL" id="NJHN03000041">
    <property type="protein sequence ID" value="KAH9421377.1"/>
    <property type="molecule type" value="Genomic_DNA"/>
</dbReference>
<evidence type="ECO:0000256" key="1">
    <source>
        <dbReference type="SAM" id="MobiDB-lite"/>
    </source>
</evidence>
<reference evidence="2 3" key="2">
    <citation type="journal article" date="2022" name="Mol. Biol. Evol.">
        <title>Comparative Genomics Reveals Insights into the Divergent Evolution of Astigmatic Mites and Household Pest Adaptations.</title>
        <authorList>
            <person name="Xiong Q."/>
            <person name="Wan A.T."/>
            <person name="Liu X."/>
            <person name="Fung C.S."/>
            <person name="Xiao X."/>
            <person name="Malainual N."/>
            <person name="Hou J."/>
            <person name="Wang L."/>
            <person name="Wang M."/>
            <person name="Yang K.Y."/>
            <person name="Cui Y."/>
            <person name="Leung E.L."/>
            <person name="Nong W."/>
            <person name="Shin S.K."/>
            <person name="Au S.W."/>
            <person name="Jeong K.Y."/>
            <person name="Chew F.T."/>
            <person name="Hui J.H."/>
            <person name="Leung T.F."/>
            <person name="Tungtrongchitr A."/>
            <person name="Zhong N."/>
            <person name="Liu Z."/>
            <person name="Tsui S.K."/>
        </authorList>
    </citation>
    <scope>NUCLEOTIDE SEQUENCE [LARGE SCALE GENOMIC DNA]</scope>
    <source>
        <strain evidence="2">Derp</strain>
    </source>
</reference>